<dbReference type="GO" id="GO:0000298">
    <property type="term" value="F:endopolyphosphatase activity"/>
    <property type="evidence" value="ECO:0007669"/>
    <property type="project" value="TreeGrafter"/>
</dbReference>
<dbReference type="GO" id="GO:0006798">
    <property type="term" value="P:polyphosphate catabolic process"/>
    <property type="evidence" value="ECO:0007669"/>
    <property type="project" value="TreeGrafter"/>
</dbReference>
<dbReference type="InterPro" id="IPR004843">
    <property type="entry name" value="Calcineurin-like_PHP"/>
</dbReference>
<dbReference type="OrthoDB" id="10267127at2759"/>
<dbReference type="Pfam" id="PF00149">
    <property type="entry name" value="Metallophos"/>
    <property type="match status" value="1"/>
</dbReference>
<dbReference type="SUPFAM" id="SSF56300">
    <property type="entry name" value="Metallo-dependent phosphatases"/>
    <property type="match status" value="1"/>
</dbReference>
<dbReference type="GeneID" id="59341891"/>
<dbReference type="Gene3D" id="3.60.21.10">
    <property type="match status" value="1"/>
</dbReference>
<comment type="caution">
    <text evidence="2">The sequence shown here is derived from an EMBL/GenBank/DDBJ whole genome shotgun (WGS) entry which is preliminary data.</text>
</comment>
<dbReference type="RefSeq" id="XP_037224470.1">
    <property type="nucleotide sequence ID" value="XM_037359375.1"/>
</dbReference>
<organism evidence="2 3">
    <name type="scientific">Mycena indigotica</name>
    <dbReference type="NCBI Taxonomy" id="2126181"/>
    <lineage>
        <taxon>Eukaryota</taxon>
        <taxon>Fungi</taxon>
        <taxon>Dikarya</taxon>
        <taxon>Basidiomycota</taxon>
        <taxon>Agaricomycotina</taxon>
        <taxon>Agaricomycetes</taxon>
        <taxon>Agaricomycetidae</taxon>
        <taxon>Agaricales</taxon>
        <taxon>Marasmiineae</taxon>
        <taxon>Mycenaceae</taxon>
        <taxon>Mycena</taxon>
    </lineage>
</organism>
<proteinExistence type="predicted"/>
<evidence type="ECO:0000313" key="3">
    <source>
        <dbReference type="Proteomes" id="UP000636479"/>
    </source>
</evidence>
<evidence type="ECO:0000259" key="1">
    <source>
        <dbReference type="Pfam" id="PF00149"/>
    </source>
</evidence>
<sequence>MTSPLRTQLAFSLLSLICIYFLFSAVSDATKGFWQVLTATIDRRPDLGRYVPHRTLSAAEFPIYQPNQRVLIVGDVHGMHEPLQTLLNKLSYNPSSDTLIHVGDIVAKGPHRGSLNVLKFMASHNITGVRGNHDQKVIEWRAWLDWITRLDGGAVWLANVHAAADEANPDDPEEWAERHLKKHKSKWSRKIPEGWKFLSDHYRVARDMTPAQFEYLTRLPLVLHAPEAHVLIAHAGILPSDPRYKPSHRRQPLATVPSLPSNHRPVDSIAALRRLQEASLLAKVPQNTDPWVTLNMRGILSDKSVTRGKDGTPWSEVWNRDMGYCTGFEPSRRYTSRGRKHKDTELPCFPATVVYGHAASRGLDVKRWSVGLDSACVRNDRLSALVLDGEPPADSARRKHTIQFGEGTAQIVDVKCK</sequence>
<accession>A0A8H6WC11</accession>
<name>A0A8H6WC11_9AGAR</name>
<evidence type="ECO:0000313" key="2">
    <source>
        <dbReference type="EMBL" id="KAF7312362.1"/>
    </source>
</evidence>
<dbReference type="EMBL" id="JACAZF010000002">
    <property type="protein sequence ID" value="KAF7312362.1"/>
    <property type="molecule type" value="Genomic_DNA"/>
</dbReference>
<gene>
    <name evidence="2" type="ORF">MIND_00249300</name>
</gene>
<dbReference type="GO" id="GO:0016791">
    <property type="term" value="F:phosphatase activity"/>
    <property type="evidence" value="ECO:0007669"/>
    <property type="project" value="TreeGrafter"/>
</dbReference>
<dbReference type="PANTHER" id="PTHR42850:SF4">
    <property type="entry name" value="ZINC-DEPENDENT ENDOPOLYPHOSPHATASE"/>
    <property type="match status" value="1"/>
</dbReference>
<keyword evidence="2" id="KW-0378">Hydrolase</keyword>
<reference evidence="2" key="1">
    <citation type="submission" date="2020-05" db="EMBL/GenBank/DDBJ databases">
        <title>Mycena genomes resolve the evolution of fungal bioluminescence.</title>
        <authorList>
            <person name="Tsai I.J."/>
        </authorList>
    </citation>
    <scope>NUCLEOTIDE SEQUENCE</scope>
    <source>
        <strain evidence="2">171206Taipei</strain>
    </source>
</reference>
<dbReference type="InterPro" id="IPR050126">
    <property type="entry name" value="Ap4A_hydrolase"/>
</dbReference>
<keyword evidence="3" id="KW-1185">Reference proteome</keyword>
<protein>
    <submittedName>
        <fullName evidence="2">Phosphoric monoester hydrolase</fullName>
    </submittedName>
</protein>
<dbReference type="Proteomes" id="UP000636479">
    <property type="component" value="Unassembled WGS sequence"/>
</dbReference>
<dbReference type="AlphaFoldDB" id="A0A8H6WC11"/>
<dbReference type="InterPro" id="IPR029052">
    <property type="entry name" value="Metallo-depent_PP-like"/>
</dbReference>
<feature type="domain" description="Calcineurin-like phosphoesterase" evidence="1">
    <location>
        <begin position="69"/>
        <end position="148"/>
    </location>
</feature>
<dbReference type="GO" id="GO:0005737">
    <property type="term" value="C:cytoplasm"/>
    <property type="evidence" value="ECO:0007669"/>
    <property type="project" value="TreeGrafter"/>
</dbReference>
<dbReference type="PANTHER" id="PTHR42850">
    <property type="entry name" value="METALLOPHOSPHOESTERASE"/>
    <property type="match status" value="1"/>
</dbReference>